<accession>A0A024P3A3</accession>
<comment type="caution">
    <text evidence="9">The sequence shown here is derived from an EMBL/GenBank/DDBJ whole genome shotgun (WGS) entry which is preliminary data.</text>
</comment>
<dbReference type="OrthoDB" id="2566057at2"/>
<reference evidence="9 10" key="2">
    <citation type="submission" date="2014-05" db="EMBL/GenBank/DDBJ databases">
        <title>Draft genome sequence of Halobacillus karajensis HK-03.</title>
        <authorList>
            <person name="Khelaifia S."/>
            <person name="Croce O."/>
            <person name="Lagier J.C."/>
            <person name="Raoult D."/>
        </authorList>
    </citation>
    <scope>NUCLEOTIDE SEQUENCE [LARGE SCALE GENOMIC DNA]</scope>
    <source>
        <strain evidence="9 10">HD-03</strain>
    </source>
</reference>
<evidence type="ECO:0000256" key="1">
    <source>
        <dbReference type="ARBA" id="ARBA00004168"/>
    </source>
</evidence>
<dbReference type="EMBL" id="CCDI010000001">
    <property type="protein sequence ID" value="CDQ22834.1"/>
    <property type="molecule type" value="Genomic_DNA"/>
</dbReference>
<dbReference type="NCBIfam" id="TIGR01167">
    <property type="entry name" value="LPXTG_anchor"/>
    <property type="match status" value="1"/>
</dbReference>
<comment type="subcellular location">
    <subcellularLocation>
        <location evidence="1">Secreted</location>
        <location evidence="1">Cell wall</location>
        <topology evidence="1">Peptidoglycan-anchor</topology>
    </subcellularLocation>
</comment>
<dbReference type="Pfam" id="PF00746">
    <property type="entry name" value="Gram_pos_anchor"/>
    <property type="match status" value="1"/>
</dbReference>
<keyword evidence="7" id="KW-0472">Membrane</keyword>
<keyword evidence="2" id="KW-0134">Cell wall</keyword>
<dbReference type="InterPro" id="IPR022121">
    <property type="entry name" value="Peptidase_M73_camelysin"/>
</dbReference>
<evidence type="ECO:0000256" key="4">
    <source>
        <dbReference type="ARBA" id="ARBA00022729"/>
    </source>
</evidence>
<keyword evidence="5" id="KW-0572">Peptidoglycan-anchor</keyword>
<organism evidence="9 10">
    <name type="scientific">Halobacillus karajensis</name>
    <dbReference type="NCBI Taxonomy" id="195088"/>
    <lineage>
        <taxon>Bacteria</taxon>
        <taxon>Bacillati</taxon>
        <taxon>Bacillota</taxon>
        <taxon>Bacilli</taxon>
        <taxon>Bacillales</taxon>
        <taxon>Bacillaceae</taxon>
        <taxon>Halobacillus</taxon>
    </lineage>
</organism>
<feature type="compositionally biased region" description="Polar residues" evidence="6">
    <location>
        <begin position="172"/>
        <end position="182"/>
    </location>
</feature>
<dbReference type="Proteomes" id="UP000028868">
    <property type="component" value="Unassembled WGS sequence"/>
</dbReference>
<evidence type="ECO:0000259" key="8">
    <source>
        <dbReference type="Pfam" id="PF00746"/>
    </source>
</evidence>
<evidence type="ECO:0000256" key="2">
    <source>
        <dbReference type="ARBA" id="ARBA00022512"/>
    </source>
</evidence>
<name>A0A024P3A3_9BACI</name>
<dbReference type="RefSeq" id="WP_035506295.1">
    <property type="nucleotide sequence ID" value="NZ_CCDH010000001.1"/>
</dbReference>
<evidence type="ECO:0000256" key="5">
    <source>
        <dbReference type="ARBA" id="ARBA00023088"/>
    </source>
</evidence>
<keyword evidence="3" id="KW-0964">Secreted</keyword>
<feature type="region of interest" description="Disordered" evidence="6">
    <location>
        <begin position="156"/>
        <end position="189"/>
    </location>
</feature>
<evidence type="ECO:0000256" key="6">
    <source>
        <dbReference type="SAM" id="MobiDB-lite"/>
    </source>
</evidence>
<protein>
    <recommendedName>
        <fullName evidence="8">Gram-positive cocci surface proteins LPxTG domain-containing protein</fullName>
    </recommendedName>
</protein>
<feature type="transmembrane region" description="Helical" evidence="7">
    <location>
        <begin position="197"/>
        <end position="215"/>
    </location>
</feature>
<keyword evidence="10" id="KW-1185">Reference proteome</keyword>
<keyword evidence="4" id="KW-0732">Signal</keyword>
<keyword evidence="7" id="KW-1133">Transmembrane helix</keyword>
<proteinExistence type="predicted"/>
<dbReference type="AlphaFoldDB" id="A0A024P3A3"/>
<dbReference type="InterPro" id="IPR019931">
    <property type="entry name" value="LPXTG_anchor"/>
</dbReference>
<gene>
    <name evidence="9" type="ORF">BN983_01051</name>
</gene>
<dbReference type="Pfam" id="PF12389">
    <property type="entry name" value="Peptidase_M73"/>
    <property type="match status" value="1"/>
</dbReference>
<keyword evidence="7" id="KW-0812">Transmembrane</keyword>
<reference evidence="10" key="1">
    <citation type="submission" date="2014-03" db="EMBL/GenBank/DDBJ databases">
        <authorList>
            <person name="Urmite Genomes U."/>
        </authorList>
    </citation>
    <scope>NUCLEOTIDE SEQUENCE [LARGE SCALE GENOMIC DNA]</scope>
    <source>
        <strain evidence="10">HD-03</strain>
    </source>
</reference>
<feature type="domain" description="Gram-positive cocci surface proteins LPxTG" evidence="8">
    <location>
        <begin position="181"/>
        <end position="222"/>
    </location>
</feature>
<evidence type="ECO:0000313" key="10">
    <source>
        <dbReference type="Proteomes" id="UP000028868"/>
    </source>
</evidence>
<sequence>MIKFPLLLKIFSTYSLCILLFVLFQPIGSTQALENVSEIDLSTSHERVMDIENFKPGDYAVRTFTVNNDGTENFHYTVTAAHKGGSEKLFNQLTFTLEIRGEQVFAGHLSDFEKITGRRLTGKSSDEISLRVEFPYESGNEFQGLATEVGFTFIAEGDVPPGSTPDQGGGSSQNQTDQQAVSSGGGVLPQTGEDSPYLYYLVGGLLFTWGISLYIRSFRRKKQRGVRAESS</sequence>
<evidence type="ECO:0000313" key="9">
    <source>
        <dbReference type="EMBL" id="CDQ22834.1"/>
    </source>
</evidence>
<evidence type="ECO:0000256" key="3">
    <source>
        <dbReference type="ARBA" id="ARBA00022525"/>
    </source>
</evidence>
<evidence type="ECO:0000256" key="7">
    <source>
        <dbReference type="SAM" id="Phobius"/>
    </source>
</evidence>